<dbReference type="GO" id="GO:0006520">
    <property type="term" value="P:amino acid metabolic process"/>
    <property type="evidence" value="ECO:0007669"/>
    <property type="project" value="InterPro"/>
</dbReference>
<dbReference type="Proteomes" id="UP000264310">
    <property type="component" value="Unassembled WGS sequence"/>
</dbReference>
<dbReference type="PIRSF" id="PIRSF018982">
    <property type="entry name" value="EutC"/>
    <property type="match status" value="1"/>
</dbReference>
<keyword evidence="1 5" id="KW-0846">Cobalamin</keyword>
<dbReference type="InterPro" id="IPR009246">
    <property type="entry name" value="EutC"/>
</dbReference>
<dbReference type="GO" id="GO:0031419">
    <property type="term" value="F:cobalamin binding"/>
    <property type="evidence" value="ECO:0007669"/>
    <property type="project" value="UniProtKB-UniRule"/>
</dbReference>
<evidence type="ECO:0000256" key="6">
    <source>
        <dbReference type="SAM" id="MobiDB-lite"/>
    </source>
</evidence>
<evidence type="ECO:0000256" key="5">
    <source>
        <dbReference type="HAMAP-Rule" id="MF_00601"/>
    </source>
</evidence>
<keyword evidence="3 5" id="KW-0170">Cobalt</keyword>
<dbReference type="OrthoDB" id="114248at2"/>
<dbReference type="HAMAP" id="MF_00601">
    <property type="entry name" value="EutC"/>
    <property type="match status" value="1"/>
</dbReference>
<evidence type="ECO:0000256" key="4">
    <source>
        <dbReference type="ARBA" id="ARBA00024446"/>
    </source>
</evidence>
<feature type="binding site" evidence="5">
    <location>
        <position position="213"/>
    </location>
    <ligand>
        <name>adenosylcob(III)alamin</name>
        <dbReference type="ChEBI" id="CHEBI:18408"/>
    </ligand>
</feature>
<proteinExistence type="inferred from homology"/>
<dbReference type="AlphaFoldDB" id="A0A371X362"/>
<feature type="compositionally biased region" description="Basic and acidic residues" evidence="6">
    <location>
        <begin position="276"/>
        <end position="293"/>
    </location>
</feature>
<keyword evidence="8" id="KW-1185">Reference proteome</keyword>
<evidence type="ECO:0000256" key="2">
    <source>
        <dbReference type="ARBA" id="ARBA00023239"/>
    </source>
</evidence>
<comment type="function">
    <text evidence="5">Catalyzes the deamination of various vicinal amino-alcohols to oxo compounds. Allows this organism to utilize ethanolamine as the sole source of nitrogen and carbon in the presence of external vitamin B12.</text>
</comment>
<protein>
    <recommendedName>
        <fullName evidence="5">Ethanolamine ammonia-lyase small subunit</fullName>
        <shortName evidence="5">EAL small subunit</shortName>
        <ecNumber evidence="5">4.3.1.7</ecNumber>
    </recommendedName>
</protein>
<dbReference type="Pfam" id="PF05985">
    <property type="entry name" value="EutC"/>
    <property type="match status" value="1"/>
</dbReference>
<comment type="cofactor">
    <cofactor evidence="5">
        <name>adenosylcob(III)alamin</name>
        <dbReference type="ChEBI" id="CHEBI:18408"/>
    </cofactor>
    <text evidence="5">Binds between the large and small subunits.</text>
</comment>
<dbReference type="PANTHER" id="PTHR39330:SF1">
    <property type="entry name" value="ETHANOLAMINE AMMONIA-LYASE SMALL SUBUNIT"/>
    <property type="match status" value="1"/>
</dbReference>
<evidence type="ECO:0000313" key="8">
    <source>
        <dbReference type="Proteomes" id="UP000264310"/>
    </source>
</evidence>
<reference evidence="7 8" key="1">
    <citation type="submission" date="2018-08" db="EMBL/GenBank/DDBJ databases">
        <title>Fulvimarina sp. 85, whole genome shotgun sequence.</title>
        <authorList>
            <person name="Tuo L."/>
        </authorList>
    </citation>
    <scope>NUCLEOTIDE SEQUENCE [LARGE SCALE GENOMIC DNA]</scope>
    <source>
        <strain evidence="7 8">85</strain>
    </source>
</reference>
<comment type="subcellular location">
    <subcellularLocation>
        <location evidence="5">Bacterial microcompartment</location>
    </subcellularLocation>
</comment>
<dbReference type="InterPro" id="IPR042255">
    <property type="entry name" value="EutC_N"/>
</dbReference>
<feature type="region of interest" description="Disordered" evidence="6">
    <location>
        <begin position="273"/>
        <end position="303"/>
    </location>
</feature>
<name>A0A371X362_9HYPH</name>
<feature type="binding site" evidence="5">
    <location>
        <position position="242"/>
    </location>
    <ligand>
        <name>adenosylcob(III)alamin</name>
        <dbReference type="ChEBI" id="CHEBI:18408"/>
    </ligand>
</feature>
<dbReference type="UniPathway" id="UPA00560"/>
<gene>
    <name evidence="5" type="primary">eutC</name>
    <name evidence="7" type="ORF">DYI37_11800</name>
</gene>
<comment type="catalytic activity">
    <reaction evidence="5">
        <text>ethanolamine = acetaldehyde + NH4(+)</text>
        <dbReference type="Rhea" id="RHEA:15313"/>
        <dbReference type="ChEBI" id="CHEBI:15343"/>
        <dbReference type="ChEBI" id="CHEBI:28938"/>
        <dbReference type="ChEBI" id="CHEBI:57603"/>
        <dbReference type="EC" id="4.3.1.7"/>
    </reaction>
</comment>
<dbReference type="GO" id="GO:0046336">
    <property type="term" value="P:ethanolamine catabolic process"/>
    <property type="evidence" value="ECO:0007669"/>
    <property type="project" value="UniProtKB-UniRule"/>
</dbReference>
<dbReference type="RefSeq" id="WP_116683406.1">
    <property type="nucleotide sequence ID" value="NZ_QURL01000004.1"/>
</dbReference>
<comment type="pathway">
    <text evidence="5">Amine and polyamine degradation; ethanolamine degradation.</text>
</comment>
<evidence type="ECO:0000256" key="3">
    <source>
        <dbReference type="ARBA" id="ARBA00023285"/>
    </source>
</evidence>
<dbReference type="EC" id="4.3.1.7" evidence="5"/>
<dbReference type="GO" id="GO:0008851">
    <property type="term" value="F:ethanolamine ammonia-lyase activity"/>
    <property type="evidence" value="ECO:0007669"/>
    <property type="project" value="UniProtKB-UniRule"/>
</dbReference>
<keyword evidence="4 5" id="KW-1283">Bacterial microcompartment</keyword>
<comment type="caution">
    <text evidence="7">The sequence shown here is derived from an EMBL/GenBank/DDBJ whole genome shotgun (WGS) entry which is preliminary data.</text>
</comment>
<accession>A0A371X362</accession>
<comment type="subunit">
    <text evidence="5">The basic unit is a heterodimer which dimerizes to form tetramers. The heterotetramers trimerize; 6 large subunits form a core ring with 6 small subunits projecting outwards.</text>
</comment>
<keyword evidence="2 5" id="KW-0456">Lyase</keyword>
<evidence type="ECO:0000313" key="7">
    <source>
        <dbReference type="EMBL" id="RFC63677.1"/>
    </source>
</evidence>
<dbReference type="GO" id="GO:0031471">
    <property type="term" value="C:ethanolamine degradation polyhedral organelle"/>
    <property type="evidence" value="ECO:0007669"/>
    <property type="project" value="UniProtKB-UniRule"/>
</dbReference>
<dbReference type="InterPro" id="IPR042251">
    <property type="entry name" value="EutC_C"/>
</dbReference>
<evidence type="ECO:0000256" key="1">
    <source>
        <dbReference type="ARBA" id="ARBA00022628"/>
    </source>
</evidence>
<feature type="binding site" evidence="5">
    <location>
        <position position="192"/>
    </location>
    <ligand>
        <name>adenosylcob(III)alamin</name>
        <dbReference type="ChEBI" id="CHEBI:18408"/>
    </ligand>
</feature>
<organism evidence="7 8">
    <name type="scientific">Fulvimarina endophytica</name>
    <dbReference type="NCBI Taxonomy" id="2293836"/>
    <lineage>
        <taxon>Bacteria</taxon>
        <taxon>Pseudomonadati</taxon>
        <taxon>Pseudomonadota</taxon>
        <taxon>Alphaproteobacteria</taxon>
        <taxon>Hyphomicrobiales</taxon>
        <taxon>Aurantimonadaceae</taxon>
        <taxon>Fulvimarina</taxon>
    </lineage>
</organism>
<dbReference type="PANTHER" id="PTHR39330">
    <property type="entry name" value="ETHANOLAMINE AMMONIA-LYASE LIGHT CHAIN"/>
    <property type="match status" value="1"/>
</dbReference>
<dbReference type="GO" id="GO:0009350">
    <property type="term" value="C:ethanolamine ammonia-lyase complex"/>
    <property type="evidence" value="ECO:0007669"/>
    <property type="project" value="UniProtKB-UniRule"/>
</dbReference>
<dbReference type="Gene3D" id="3.40.50.11240">
    <property type="entry name" value="Ethanolamine ammonia-lyase light chain (EutC)"/>
    <property type="match status" value="1"/>
</dbReference>
<dbReference type="EMBL" id="QURL01000004">
    <property type="protein sequence ID" value="RFC63677.1"/>
    <property type="molecule type" value="Genomic_DNA"/>
</dbReference>
<sequence length="303" mass="32319">MDQEGKNGAGKNGAGEDGTITVRAASGEAARTGSVVENPWRRLRRFTDARIGLGRAGTSLPTREHLEFQLAHARARDAVHLPLDIDRLTAAMAKAPRIGELGDPVRLRSAVADRSEYLRRPDLGERLDEASKTALGTISAEGGIAIVIADGLSSFAIQENAVPFLSAFLDLWDREGLDLAIAPPVVVEQARVAIGDAVGEALKAKASIVLIGERPGLSSPDSLGIYFTWAPASGLTDSRRNCISNIRPAGLSFEEAARRTLYLLKEAAKIETSGVKLKDRSVAPEIGSDEREQSFLTGGRSDE</sequence>
<dbReference type="Gene3D" id="1.10.30.40">
    <property type="entry name" value="Ethanolamine ammonia-lyase light chain (EutC), N-terminal domain"/>
    <property type="match status" value="1"/>
</dbReference>
<comment type="similarity">
    <text evidence="5">Belongs to the EutC family.</text>
</comment>
<dbReference type="NCBIfam" id="NF003971">
    <property type="entry name" value="PRK05465.1"/>
    <property type="match status" value="1"/>
</dbReference>